<gene>
    <name evidence="2" type="ORF">GGR46_003207</name>
</gene>
<accession>A0A7W6JWB2</accession>
<evidence type="ECO:0000256" key="1">
    <source>
        <dbReference type="SAM" id="Phobius"/>
    </source>
</evidence>
<keyword evidence="1" id="KW-1133">Transmembrane helix</keyword>
<sequence length="120" mass="12320">MTQLYIFAGSLAAILVMTLVAWALGLGRGGAIASAEEARAAAEGMISGFDAGEALLGSDGQAALVHGKAGDVALLKLHGARVAARHLRLPLATQLIPDGLRIDSGDKRFGAVLLRGVTRY</sequence>
<evidence type="ECO:0000313" key="3">
    <source>
        <dbReference type="Proteomes" id="UP000557392"/>
    </source>
</evidence>
<dbReference type="Proteomes" id="UP000557392">
    <property type="component" value="Unassembled WGS sequence"/>
</dbReference>
<keyword evidence="3" id="KW-1185">Reference proteome</keyword>
<organism evidence="2 3">
    <name type="scientific">Sphingomonas kyeonggiensis</name>
    <dbReference type="NCBI Taxonomy" id="1268553"/>
    <lineage>
        <taxon>Bacteria</taxon>
        <taxon>Pseudomonadati</taxon>
        <taxon>Pseudomonadota</taxon>
        <taxon>Alphaproteobacteria</taxon>
        <taxon>Sphingomonadales</taxon>
        <taxon>Sphingomonadaceae</taxon>
        <taxon>Sphingomonas</taxon>
    </lineage>
</organism>
<keyword evidence="1" id="KW-0812">Transmembrane</keyword>
<comment type="caution">
    <text evidence="2">The sequence shown here is derived from an EMBL/GenBank/DDBJ whole genome shotgun (WGS) entry which is preliminary data.</text>
</comment>
<feature type="transmembrane region" description="Helical" evidence="1">
    <location>
        <begin position="6"/>
        <end position="26"/>
    </location>
</feature>
<dbReference type="AlphaFoldDB" id="A0A7W6JWB2"/>
<dbReference type="EMBL" id="JACIEH010000003">
    <property type="protein sequence ID" value="MBB4099635.1"/>
    <property type="molecule type" value="Genomic_DNA"/>
</dbReference>
<evidence type="ECO:0000313" key="2">
    <source>
        <dbReference type="EMBL" id="MBB4099635.1"/>
    </source>
</evidence>
<keyword evidence="1" id="KW-0472">Membrane</keyword>
<name>A0A7W6JWB2_9SPHN</name>
<protein>
    <submittedName>
        <fullName evidence="2">Uncharacterized protein</fullName>
    </submittedName>
</protein>
<proteinExistence type="predicted"/>
<dbReference type="RefSeq" id="WP_343058196.1">
    <property type="nucleotide sequence ID" value="NZ_JACIEH010000003.1"/>
</dbReference>
<reference evidence="2 3" key="1">
    <citation type="submission" date="2020-08" db="EMBL/GenBank/DDBJ databases">
        <title>Genomic Encyclopedia of Type Strains, Phase IV (KMG-IV): sequencing the most valuable type-strain genomes for metagenomic binning, comparative biology and taxonomic classification.</title>
        <authorList>
            <person name="Goeker M."/>
        </authorList>
    </citation>
    <scope>NUCLEOTIDE SEQUENCE [LARGE SCALE GENOMIC DNA]</scope>
    <source>
        <strain evidence="2 3">DSM 101806</strain>
    </source>
</reference>